<feature type="domain" description="HMA" evidence="2">
    <location>
        <begin position="6"/>
        <end position="74"/>
    </location>
</feature>
<organism evidence="3 4">
    <name type="scientific">Urochloa decumbens</name>
    <dbReference type="NCBI Taxonomy" id="240449"/>
    <lineage>
        <taxon>Eukaryota</taxon>
        <taxon>Viridiplantae</taxon>
        <taxon>Streptophyta</taxon>
        <taxon>Embryophyta</taxon>
        <taxon>Tracheophyta</taxon>
        <taxon>Spermatophyta</taxon>
        <taxon>Magnoliopsida</taxon>
        <taxon>Liliopsida</taxon>
        <taxon>Poales</taxon>
        <taxon>Poaceae</taxon>
        <taxon>PACMAD clade</taxon>
        <taxon>Panicoideae</taxon>
        <taxon>Panicodae</taxon>
        <taxon>Paniceae</taxon>
        <taxon>Melinidinae</taxon>
        <taxon>Urochloa</taxon>
    </lineage>
</organism>
<keyword evidence="1" id="KW-0175">Coiled coil</keyword>
<dbReference type="PANTHER" id="PTHR46413:SF18">
    <property type="entry name" value="OS09G0549600 PROTEIN"/>
    <property type="match status" value="1"/>
</dbReference>
<dbReference type="AlphaFoldDB" id="A0ABC9G4Q0"/>
<evidence type="ECO:0000313" key="4">
    <source>
        <dbReference type="Proteomes" id="UP001497457"/>
    </source>
</evidence>
<dbReference type="InterPro" id="IPR044594">
    <property type="entry name" value="HIPP01/3/5/6"/>
</dbReference>
<dbReference type="Gene3D" id="3.30.70.100">
    <property type="match status" value="1"/>
</dbReference>
<dbReference type="PANTHER" id="PTHR46413">
    <property type="entry name" value="HEAVY METAL-ASSOCIATED ISOPRENYLATED PLANT PROTEIN 6"/>
    <property type="match status" value="1"/>
</dbReference>
<proteinExistence type="predicted"/>
<dbReference type="PROSITE" id="PS50846">
    <property type="entry name" value="HMA_2"/>
    <property type="match status" value="1"/>
</dbReference>
<dbReference type="EMBL" id="OZ075118">
    <property type="protein sequence ID" value="CAL5086985.1"/>
    <property type="molecule type" value="Genomic_DNA"/>
</dbReference>
<evidence type="ECO:0000256" key="1">
    <source>
        <dbReference type="SAM" id="Coils"/>
    </source>
</evidence>
<keyword evidence="4" id="KW-1185">Reference proteome</keyword>
<feature type="coiled-coil region" evidence="1">
    <location>
        <begin position="130"/>
        <end position="169"/>
    </location>
</feature>
<protein>
    <recommendedName>
        <fullName evidence="2">HMA domain-containing protein</fullName>
    </recommendedName>
</protein>
<name>A0ABC9G4Q0_9POAL</name>
<reference evidence="3" key="1">
    <citation type="submission" date="2024-10" db="EMBL/GenBank/DDBJ databases">
        <authorList>
            <person name="Ryan C."/>
        </authorList>
    </citation>
    <scope>NUCLEOTIDE SEQUENCE [LARGE SCALE GENOMIC DNA]</scope>
</reference>
<sequence length="200" mass="22146">MATEGAKRFTLQVEMHCRCIGCVKKVEKAMASIGSLSGVESSVGDVDTGIVTVVGKVDPTEVCHWLKKKTKKSVKVVHPDPAFENHYQKMVVVLGTSSEAWHITPSAPPLQDGMSWALVPPVSHHDHKSIQLIEEKIRGLEKVRDELKIKNLENELFAAKSELNQSRKVINSSKKVLLDSALNQLKAYMNLEALSQTSYD</sequence>
<dbReference type="Proteomes" id="UP001497457">
    <property type="component" value="Chromosome 8b"/>
</dbReference>
<dbReference type="CDD" id="cd00371">
    <property type="entry name" value="HMA"/>
    <property type="match status" value="1"/>
</dbReference>
<accession>A0ABC9G4Q0</accession>
<dbReference type="InterPro" id="IPR006121">
    <property type="entry name" value="HMA_dom"/>
</dbReference>
<dbReference type="InterPro" id="IPR036163">
    <property type="entry name" value="HMA_dom_sf"/>
</dbReference>
<dbReference type="SUPFAM" id="SSF55008">
    <property type="entry name" value="HMA, heavy metal-associated domain"/>
    <property type="match status" value="1"/>
</dbReference>
<gene>
    <name evidence="3" type="ORF">URODEC1_LOCUS111923</name>
</gene>
<evidence type="ECO:0000313" key="3">
    <source>
        <dbReference type="EMBL" id="CAL5086985.1"/>
    </source>
</evidence>
<evidence type="ECO:0000259" key="2">
    <source>
        <dbReference type="PROSITE" id="PS50846"/>
    </source>
</evidence>